<feature type="region of interest" description="Disordered" evidence="1">
    <location>
        <begin position="1"/>
        <end position="68"/>
    </location>
</feature>
<dbReference type="InterPro" id="IPR011009">
    <property type="entry name" value="Kinase-like_dom_sf"/>
</dbReference>
<dbReference type="Pfam" id="PF17667">
    <property type="entry name" value="Pkinase_fungal"/>
    <property type="match status" value="1"/>
</dbReference>
<dbReference type="EMBL" id="JBANRG010000003">
    <property type="protein sequence ID" value="KAK7468948.1"/>
    <property type="molecule type" value="Genomic_DNA"/>
</dbReference>
<keyword evidence="4" id="KW-1185">Reference proteome</keyword>
<evidence type="ECO:0000313" key="3">
    <source>
        <dbReference type="EMBL" id="KAK7468948.1"/>
    </source>
</evidence>
<dbReference type="SUPFAM" id="SSF56112">
    <property type="entry name" value="Protein kinase-like (PK-like)"/>
    <property type="match status" value="1"/>
</dbReference>
<evidence type="ECO:0000259" key="2">
    <source>
        <dbReference type="Pfam" id="PF17667"/>
    </source>
</evidence>
<comment type="caution">
    <text evidence="3">The sequence shown here is derived from an EMBL/GenBank/DDBJ whole genome shotgun (WGS) entry which is preliminary data.</text>
</comment>
<gene>
    <name evidence="3" type="ORF">VKT23_003447</name>
</gene>
<feature type="domain" description="Fungal-type protein kinase" evidence="2">
    <location>
        <begin position="99"/>
        <end position="316"/>
    </location>
</feature>
<feature type="compositionally biased region" description="Basic residues" evidence="1">
    <location>
        <begin position="1"/>
        <end position="21"/>
    </location>
</feature>
<sequence>MAKRKRTNVKARPSKNSKNKNQKVADEVVSVKRRKTEDVERTQEQNTQVDPGSKQFPRIELPPNPANDPYEYIDGRSLYLDEITVLELEGCLYDLQGSARGTTVYKATRVEGDWEDKEVVVKLCIYTHREERTGEDEFVKKALDKANELGDDHAWAKEHLPKILWSKTYDELSNDTPQYRLAKSLRPNFPLYKDSILCITVQSVLQPLIDLDKPKEYAQVYFDVLQIHRWLIDHPKILQRDISRENIMFRREADGTIRGVLNDFDHASELPPPPGPWSLKCTGATPYMSCDALDQDWEKGHHYRHDLEALFYVILIVSTHYEERDSKIQRLEPETRLPYHSWYADGAEAVRLEKFMSIYMRPTDIATTSFFSGFKHVLFGLRAALLRGWLARQEYEIEMMSRKRTSSEPKPSFDWQTLGGKVSYETLKAILCEFDGETLIERYKERFMRPIQESDFVPPGVEQVDTDSDA</sequence>
<evidence type="ECO:0000313" key="4">
    <source>
        <dbReference type="Proteomes" id="UP001498398"/>
    </source>
</evidence>
<dbReference type="PANTHER" id="PTHR38248">
    <property type="entry name" value="FUNK1 6"/>
    <property type="match status" value="1"/>
</dbReference>
<name>A0ABR1K1I8_9AGAR</name>
<organism evidence="3 4">
    <name type="scientific">Marasmiellus scandens</name>
    <dbReference type="NCBI Taxonomy" id="2682957"/>
    <lineage>
        <taxon>Eukaryota</taxon>
        <taxon>Fungi</taxon>
        <taxon>Dikarya</taxon>
        <taxon>Basidiomycota</taxon>
        <taxon>Agaricomycotina</taxon>
        <taxon>Agaricomycetes</taxon>
        <taxon>Agaricomycetidae</taxon>
        <taxon>Agaricales</taxon>
        <taxon>Marasmiineae</taxon>
        <taxon>Omphalotaceae</taxon>
        <taxon>Marasmiellus</taxon>
    </lineage>
</organism>
<evidence type="ECO:0000256" key="1">
    <source>
        <dbReference type="SAM" id="MobiDB-lite"/>
    </source>
</evidence>
<feature type="compositionally biased region" description="Basic and acidic residues" evidence="1">
    <location>
        <begin position="23"/>
        <end position="43"/>
    </location>
</feature>
<reference evidence="3 4" key="1">
    <citation type="submission" date="2024-01" db="EMBL/GenBank/DDBJ databases">
        <title>A draft genome for the cacao thread blight pathogen Marasmiellus scandens.</title>
        <authorList>
            <person name="Baruah I.K."/>
            <person name="Leung J."/>
            <person name="Bukari Y."/>
            <person name="Amoako-Attah I."/>
            <person name="Meinhardt L.W."/>
            <person name="Bailey B.A."/>
            <person name="Cohen S.P."/>
        </authorList>
    </citation>
    <scope>NUCLEOTIDE SEQUENCE [LARGE SCALE GENOMIC DNA]</scope>
    <source>
        <strain evidence="3 4">GH-19</strain>
    </source>
</reference>
<accession>A0ABR1K1I8</accession>
<dbReference type="PANTHER" id="PTHR38248:SF2">
    <property type="entry name" value="FUNK1 11"/>
    <property type="match status" value="1"/>
</dbReference>
<protein>
    <recommendedName>
        <fullName evidence="2">Fungal-type protein kinase domain-containing protein</fullName>
    </recommendedName>
</protein>
<dbReference type="Proteomes" id="UP001498398">
    <property type="component" value="Unassembled WGS sequence"/>
</dbReference>
<proteinExistence type="predicted"/>
<dbReference type="InterPro" id="IPR040976">
    <property type="entry name" value="Pkinase_fungal"/>
</dbReference>